<evidence type="ECO:0000313" key="3">
    <source>
        <dbReference type="Proteomes" id="UP000237433"/>
    </source>
</evidence>
<dbReference type="RefSeq" id="WP_103220123.1">
    <property type="nucleotide sequence ID" value="NZ_LGIY01000025.1"/>
</dbReference>
<evidence type="ECO:0008006" key="4">
    <source>
        <dbReference type="Google" id="ProtNLM"/>
    </source>
</evidence>
<dbReference type="AlphaFoldDB" id="A0ABD6VXT4"/>
<dbReference type="EMBL" id="LGIY01000025">
    <property type="protein sequence ID" value="POE40588.1"/>
    <property type="molecule type" value="Genomic_DNA"/>
</dbReference>
<evidence type="ECO:0000313" key="2">
    <source>
        <dbReference type="EMBL" id="POE40588.1"/>
    </source>
</evidence>
<gene>
    <name evidence="2" type="ORF">ACX51_12605</name>
</gene>
<sequence length="101" mass="10549">MAINYDSAVAIATFTNLDDPEDKYVFRMQGLTEHPDEAVLAKIALACAEILPPDGRIKPTKLIMQTTSLVTADVTAIVPDTGAGTETTTPPADAGTETTAG</sequence>
<name>A0ABD6VXT4_LACPA</name>
<feature type="region of interest" description="Disordered" evidence="1">
    <location>
        <begin position="79"/>
        <end position="101"/>
    </location>
</feature>
<proteinExistence type="predicted"/>
<comment type="caution">
    <text evidence="2">The sequence shown here is derived from an EMBL/GenBank/DDBJ whole genome shotgun (WGS) entry which is preliminary data.</text>
</comment>
<reference evidence="2 3" key="1">
    <citation type="journal article" date="2015" name="J. Am. Soc. Brew. Chem.">
        <title>Dissolved carbon dioxide selects for lactic acid bacteria able to grow in and spoil packaged beer.</title>
        <authorList>
            <person name="Bergsveinson J."/>
            <person name="Redekop A."/>
            <person name="Zoerb S."/>
            <person name="Ziola B."/>
        </authorList>
    </citation>
    <scope>NUCLEOTIDE SEQUENCE [LARGE SCALE GENOMIC DNA]</scope>
    <source>
        <strain evidence="2 3">CCC B1205</strain>
    </source>
</reference>
<feature type="compositionally biased region" description="Low complexity" evidence="1">
    <location>
        <begin position="80"/>
        <end position="101"/>
    </location>
</feature>
<evidence type="ECO:0000256" key="1">
    <source>
        <dbReference type="SAM" id="MobiDB-lite"/>
    </source>
</evidence>
<organism evidence="2 3">
    <name type="scientific">Lacticaseibacillus paracasei</name>
    <name type="common">Lactobacillus paracasei</name>
    <dbReference type="NCBI Taxonomy" id="1597"/>
    <lineage>
        <taxon>Bacteria</taxon>
        <taxon>Bacillati</taxon>
        <taxon>Bacillota</taxon>
        <taxon>Bacilli</taxon>
        <taxon>Lactobacillales</taxon>
        <taxon>Lactobacillaceae</taxon>
        <taxon>Lacticaseibacillus</taxon>
    </lineage>
</organism>
<dbReference type="Proteomes" id="UP000237433">
    <property type="component" value="Unassembled WGS sequence"/>
</dbReference>
<accession>A0ABD6VXT4</accession>
<protein>
    <recommendedName>
        <fullName evidence="4">Phage protein</fullName>
    </recommendedName>
</protein>